<dbReference type="InterPro" id="IPR013083">
    <property type="entry name" value="Znf_RING/FYVE/PHD"/>
</dbReference>
<dbReference type="Gene3D" id="3.30.40.10">
    <property type="entry name" value="Zinc/RING finger domain, C3HC4 (zinc finger)"/>
    <property type="match status" value="1"/>
</dbReference>
<feature type="region of interest" description="Disordered" evidence="4">
    <location>
        <begin position="1"/>
        <end position="52"/>
    </location>
</feature>
<comment type="caution">
    <text evidence="6">The sequence shown here is derived from an EMBL/GenBank/DDBJ whole genome shotgun (WGS) entry which is preliminary data.</text>
</comment>
<dbReference type="Pfam" id="PF21366">
    <property type="entry name" value="TRAFD1-XIAF1_ZnF"/>
    <property type="match status" value="1"/>
</dbReference>
<protein>
    <submittedName>
        <fullName evidence="6">(Atlantic silverside) hypothetical protein</fullName>
    </submittedName>
</protein>
<accession>A0A8S4BSI9</accession>
<dbReference type="InterPro" id="IPR051986">
    <property type="entry name" value="Innate_Immune_Apopt_Reg"/>
</dbReference>
<feature type="compositionally biased region" description="Acidic residues" evidence="4">
    <location>
        <begin position="294"/>
        <end position="303"/>
    </location>
</feature>
<keyword evidence="1" id="KW-0479">Metal-binding</keyword>
<dbReference type="PANTHER" id="PTHR16295">
    <property type="entry name" value="TRAF-TYPE ZINC FINGER PROTEIN-RELATED"/>
    <property type="match status" value="1"/>
</dbReference>
<feature type="region of interest" description="Disordered" evidence="4">
    <location>
        <begin position="283"/>
        <end position="303"/>
    </location>
</feature>
<evidence type="ECO:0000313" key="7">
    <source>
        <dbReference type="Proteomes" id="UP000677803"/>
    </source>
</evidence>
<evidence type="ECO:0000313" key="6">
    <source>
        <dbReference type="EMBL" id="CAG6007784.1"/>
    </source>
</evidence>
<feature type="compositionally biased region" description="Low complexity" evidence="4">
    <location>
        <begin position="227"/>
        <end position="237"/>
    </location>
</feature>
<evidence type="ECO:0000256" key="4">
    <source>
        <dbReference type="SAM" id="MobiDB-lite"/>
    </source>
</evidence>
<dbReference type="GO" id="GO:0008270">
    <property type="term" value="F:zinc ion binding"/>
    <property type="evidence" value="ECO:0007669"/>
    <property type="project" value="UniProtKB-KW"/>
</dbReference>
<feature type="compositionally biased region" description="Basic and acidic residues" evidence="4">
    <location>
        <begin position="283"/>
        <end position="293"/>
    </location>
</feature>
<name>A0A8S4BSI9_9TELE</name>
<reference evidence="6" key="1">
    <citation type="submission" date="2021-05" db="EMBL/GenBank/DDBJ databases">
        <authorList>
            <person name="Tigano A."/>
        </authorList>
    </citation>
    <scope>NUCLEOTIDE SEQUENCE</scope>
</reference>
<gene>
    <name evidence="6" type="ORF">MMEN_LOCUS18811</name>
</gene>
<evidence type="ECO:0000256" key="2">
    <source>
        <dbReference type="ARBA" id="ARBA00022771"/>
    </source>
</evidence>
<dbReference type="OrthoDB" id="193703at2759"/>
<keyword evidence="7" id="KW-1185">Reference proteome</keyword>
<evidence type="ECO:0000259" key="5">
    <source>
        <dbReference type="Pfam" id="PF21366"/>
    </source>
</evidence>
<evidence type="ECO:0000256" key="3">
    <source>
        <dbReference type="ARBA" id="ARBA00022833"/>
    </source>
</evidence>
<feature type="domain" description="TRAFD1/XAF1 zinc finger" evidence="5">
    <location>
        <begin position="167"/>
        <end position="207"/>
    </location>
</feature>
<dbReference type="PANTHER" id="PTHR16295:SF17">
    <property type="entry name" value="XIAP-ASSOCIATED FACTOR 1"/>
    <property type="match status" value="1"/>
</dbReference>
<organism evidence="6 7">
    <name type="scientific">Menidia menidia</name>
    <name type="common">Atlantic silverside</name>
    <dbReference type="NCBI Taxonomy" id="238744"/>
    <lineage>
        <taxon>Eukaryota</taxon>
        <taxon>Metazoa</taxon>
        <taxon>Chordata</taxon>
        <taxon>Craniata</taxon>
        <taxon>Vertebrata</taxon>
        <taxon>Euteleostomi</taxon>
        <taxon>Actinopterygii</taxon>
        <taxon>Neopterygii</taxon>
        <taxon>Teleostei</taxon>
        <taxon>Neoteleostei</taxon>
        <taxon>Acanthomorphata</taxon>
        <taxon>Ovalentaria</taxon>
        <taxon>Atherinomorphae</taxon>
        <taxon>Atheriniformes</taxon>
        <taxon>Atherinopsidae</taxon>
        <taxon>Menidiinae</taxon>
        <taxon>Menidia</taxon>
    </lineage>
</organism>
<evidence type="ECO:0000256" key="1">
    <source>
        <dbReference type="ARBA" id="ARBA00022723"/>
    </source>
</evidence>
<proteinExistence type="predicted"/>
<feature type="compositionally biased region" description="Gly residues" evidence="4">
    <location>
        <begin position="212"/>
        <end position="226"/>
    </location>
</feature>
<sequence>MRPDRSSCAPPCTRAEQQHLGGMDGQEATRTCGQWGGWGGQFPPPRDHLPPVPVRVPRLRRGGSQRAAESAQRGAAQPGVAVTASCTAPLAGAHVLDAELKSLSVLLLPPRKVRCSKCRKKMERWRLSDHEVSLWSVLHKDIMCFTKRVRKSDECVERLQRCGFCELDLPWKDLDGHLVVCGSRTELCEDCGRYVRMRELPEHGLTCSGSDQGWGQGSGRGSGQGSGQSSVQSLVQGSGQGSDRGSVQGSGLLQAVSRPPHTAQTTASCSRCGASFPAGGRDEHECFVDPRWDGEDDEDSEEEEDFSRLGAAAQLSAAYKNTSLTHTRPGTEVDGDPEEISSCPHCHLTLPLLTLRWHVVMSRIVRDGSDSHSVITPVRAFSSFLDFRKNAENTFS</sequence>
<keyword evidence="2" id="KW-0863">Zinc-finger</keyword>
<dbReference type="InterPro" id="IPR049439">
    <property type="entry name" value="TRAFD1-XIAF1_Znf"/>
</dbReference>
<dbReference type="EMBL" id="CAJRST010037777">
    <property type="protein sequence ID" value="CAG6007784.1"/>
    <property type="molecule type" value="Genomic_DNA"/>
</dbReference>
<keyword evidence="3" id="KW-0862">Zinc</keyword>
<dbReference type="AlphaFoldDB" id="A0A8S4BSI9"/>
<dbReference type="GO" id="GO:0005739">
    <property type="term" value="C:mitochondrion"/>
    <property type="evidence" value="ECO:0007669"/>
    <property type="project" value="TreeGrafter"/>
</dbReference>
<dbReference type="Proteomes" id="UP000677803">
    <property type="component" value="Unassembled WGS sequence"/>
</dbReference>
<feature type="region of interest" description="Disordered" evidence="4">
    <location>
        <begin position="208"/>
        <end position="250"/>
    </location>
</feature>